<feature type="binding site" evidence="2">
    <location>
        <position position="65"/>
    </location>
    <ligand>
        <name>Ni(2+)</name>
        <dbReference type="ChEBI" id="CHEBI:49786"/>
    </ligand>
</feature>
<dbReference type="AlphaFoldDB" id="A0A1H5RP32"/>
<dbReference type="Gene3D" id="1.10.645.10">
    <property type="entry name" value="Cytochrome-c3 Hydrogenase, chain B"/>
    <property type="match status" value="1"/>
</dbReference>
<keyword evidence="2" id="KW-0533">Nickel</keyword>
<evidence type="ECO:0000256" key="2">
    <source>
        <dbReference type="PIRSR" id="PIRSR601501-1"/>
    </source>
</evidence>
<keyword evidence="2" id="KW-0479">Metal-binding</keyword>
<name>A0A1H5RP32_9VIBR</name>
<dbReference type="GO" id="GO:0008901">
    <property type="term" value="F:ferredoxin hydrogenase activity"/>
    <property type="evidence" value="ECO:0007669"/>
    <property type="project" value="InterPro"/>
</dbReference>
<dbReference type="Pfam" id="PF00374">
    <property type="entry name" value="NiFeSe_Hases"/>
    <property type="match status" value="1"/>
</dbReference>
<protein>
    <submittedName>
        <fullName evidence="3">Coenzyme F420-reducing hydrogenase, alpha subunit</fullName>
    </submittedName>
</protein>
<organism evidence="3 4">
    <name type="scientific">Vibrio hangzhouensis</name>
    <dbReference type="NCBI Taxonomy" id="462991"/>
    <lineage>
        <taxon>Bacteria</taxon>
        <taxon>Pseudomonadati</taxon>
        <taxon>Pseudomonadota</taxon>
        <taxon>Gammaproteobacteria</taxon>
        <taxon>Vibrionales</taxon>
        <taxon>Vibrionaceae</taxon>
        <taxon>Vibrio</taxon>
    </lineage>
</organism>
<keyword evidence="2" id="KW-0460">Magnesium</keyword>
<feature type="binding site" evidence="2">
    <location>
        <position position="419"/>
    </location>
    <ligand>
        <name>Fe cation</name>
        <dbReference type="ChEBI" id="CHEBI:24875"/>
    </ligand>
</feature>
<dbReference type="EMBL" id="FNVG01000001">
    <property type="protein sequence ID" value="SEF40030.1"/>
    <property type="molecule type" value="Genomic_DNA"/>
</dbReference>
<dbReference type="Proteomes" id="UP000236721">
    <property type="component" value="Unassembled WGS sequence"/>
</dbReference>
<feature type="binding site" evidence="2">
    <location>
        <position position="371"/>
    </location>
    <ligand>
        <name>Mg(2+)</name>
        <dbReference type="ChEBI" id="CHEBI:18420"/>
    </ligand>
</feature>
<keyword evidence="1" id="KW-0560">Oxidoreductase</keyword>
<dbReference type="PROSITE" id="PS00508">
    <property type="entry name" value="NI_HGENASE_L_2"/>
    <property type="match status" value="1"/>
</dbReference>
<dbReference type="InterPro" id="IPR018194">
    <property type="entry name" value="Ni-dep_hyd_lsu_Ni_BS"/>
</dbReference>
<dbReference type="InterPro" id="IPR029014">
    <property type="entry name" value="NiFe-Hase_large"/>
</dbReference>
<keyword evidence="2" id="KW-0408">Iron</keyword>
<evidence type="ECO:0000313" key="4">
    <source>
        <dbReference type="Proteomes" id="UP000236721"/>
    </source>
</evidence>
<feature type="binding site" evidence="2">
    <location>
        <position position="416"/>
    </location>
    <ligand>
        <name>Ni(2+)</name>
        <dbReference type="ChEBI" id="CHEBI:49786"/>
    </ligand>
</feature>
<dbReference type="PANTHER" id="PTHR43600:SF4">
    <property type="entry name" value="CYTOSOLIC NIFE-HYDROGENASE, ALPHA SUBUNIT"/>
    <property type="match status" value="1"/>
</dbReference>
<reference evidence="4" key="1">
    <citation type="submission" date="2016-10" db="EMBL/GenBank/DDBJ databases">
        <authorList>
            <person name="Varghese N."/>
            <person name="Submissions S."/>
        </authorList>
    </citation>
    <scope>NUCLEOTIDE SEQUENCE [LARGE SCALE GENOMIC DNA]</scope>
    <source>
        <strain evidence="4">CGMCC 1.7062</strain>
    </source>
</reference>
<feature type="binding site" evidence="2">
    <location>
        <position position="68"/>
    </location>
    <ligand>
        <name>Ni(2+)</name>
        <dbReference type="ChEBI" id="CHEBI:49786"/>
    </ligand>
</feature>
<comment type="cofactor">
    <cofactor evidence="2">
        <name>Ni(2+)</name>
        <dbReference type="ChEBI" id="CHEBI:49786"/>
    </cofactor>
</comment>
<gene>
    <name evidence="3" type="ORF">SAMN04488244_10148</name>
</gene>
<feature type="binding site" evidence="2">
    <location>
        <position position="422"/>
    </location>
    <ligand>
        <name>Mg(2+)</name>
        <dbReference type="ChEBI" id="CHEBI:18420"/>
    </ligand>
</feature>
<keyword evidence="4" id="KW-1185">Reference proteome</keyword>
<feature type="binding site" evidence="2">
    <location>
        <position position="46"/>
    </location>
    <ligand>
        <name>Mg(2+)</name>
        <dbReference type="ChEBI" id="CHEBI:18420"/>
    </ligand>
</feature>
<comment type="cofactor">
    <cofactor evidence="2">
        <name>Fe cation</name>
        <dbReference type="ChEBI" id="CHEBI:24875"/>
    </cofactor>
</comment>
<evidence type="ECO:0000313" key="3">
    <source>
        <dbReference type="EMBL" id="SEF40030.1"/>
    </source>
</evidence>
<dbReference type="SUPFAM" id="SSF56762">
    <property type="entry name" value="HydB/Nqo4-like"/>
    <property type="match status" value="1"/>
</dbReference>
<dbReference type="RefSeq" id="WP_103878312.1">
    <property type="nucleotide sequence ID" value="NZ_FNVG01000001.1"/>
</dbReference>
<accession>A0A1H5RP32</accession>
<dbReference type="OrthoDB" id="9761717at2"/>
<sequence>MSKRTIHLNVPFITRLEGEASLELDASEGKLEQVHLKIFEPPRLFEQFLVGKRFSDVPELSARICGICPMAYQLTSILAMEKLFNVQVPESIEKLRRIMNLAEWIQSHALHIHFLALPDFLGFNNGLEMAKAHPDIFNRGILLQAFGNRILALLGGRSVHPIGLRVGGFEALPQLDELLAMQSQAEEARKLSKSLVNYLATLSIPDYPQPFDYVSLKSAHHYPVNQGHIVSASGLVIDIGAYTEHFHEHQEPHSTALYSLLDGSDYLVGPLARFNHNFSQLDIDTQQLAKAVGQMGASRNMHDSILIRALEIHYACQEILTLLTALEIPTKPYVEVTPIAGTTCHATEAPRGLIYHRYQFDEAGKVLACSIIPPTSQNQARIEKDLRNAVPRYGLEHSDQELKQFCEQLIRNYDPCISCSTHFLTFKVNRASNDKTANSGNYD</sequence>
<dbReference type="GO" id="GO:0016151">
    <property type="term" value="F:nickel cation binding"/>
    <property type="evidence" value="ECO:0007669"/>
    <property type="project" value="InterPro"/>
</dbReference>
<dbReference type="InterPro" id="IPR001501">
    <property type="entry name" value="Ni-dep_hyd_lsu"/>
</dbReference>
<dbReference type="PANTHER" id="PTHR43600">
    <property type="entry name" value="COENZYME F420 HYDROGENASE, SUBUNIT ALPHA"/>
    <property type="match status" value="1"/>
</dbReference>
<evidence type="ECO:0000256" key="1">
    <source>
        <dbReference type="ARBA" id="ARBA00023002"/>
    </source>
</evidence>
<feature type="binding site" evidence="2">
    <location>
        <position position="68"/>
    </location>
    <ligand>
        <name>Fe cation</name>
        <dbReference type="ChEBI" id="CHEBI:24875"/>
    </ligand>
</feature>
<proteinExistence type="predicted"/>